<proteinExistence type="predicted"/>
<dbReference type="Pfam" id="PF13308">
    <property type="entry name" value="YARHG"/>
    <property type="match status" value="1"/>
</dbReference>
<gene>
    <name evidence="2" type="ORF">H9754_04330</name>
</gene>
<reference evidence="2" key="2">
    <citation type="submission" date="2021-04" db="EMBL/GenBank/DDBJ databases">
        <authorList>
            <person name="Gilroy R."/>
        </authorList>
    </citation>
    <scope>NUCLEOTIDE SEQUENCE</scope>
    <source>
        <strain evidence="2">ChiSjej3B21-8574</strain>
    </source>
</reference>
<protein>
    <submittedName>
        <fullName evidence="2">YARHG domain-containing protein</fullName>
    </submittedName>
</protein>
<dbReference type="SMART" id="SM01324">
    <property type="entry name" value="YARHG"/>
    <property type="match status" value="1"/>
</dbReference>
<dbReference type="Gene3D" id="1.20.58.1690">
    <property type="match status" value="1"/>
</dbReference>
<evidence type="ECO:0000259" key="1">
    <source>
        <dbReference type="SMART" id="SM01324"/>
    </source>
</evidence>
<reference evidence="2" key="1">
    <citation type="journal article" date="2021" name="PeerJ">
        <title>Extensive microbial diversity within the chicken gut microbiome revealed by metagenomics and culture.</title>
        <authorList>
            <person name="Gilroy R."/>
            <person name="Ravi A."/>
            <person name="Getino M."/>
            <person name="Pursley I."/>
            <person name="Horton D.L."/>
            <person name="Alikhan N.F."/>
            <person name="Baker D."/>
            <person name="Gharbi K."/>
            <person name="Hall N."/>
            <person name="Watson M."/>
            <person name="Adriaenssens E.M."/>
            <person name="Foster-Nyarko E."/>
            <person name="Jarju S."/>
            <person name="Secka A."/>
            <person name="Antonio M."/>
            <person name="Oren A."/>
            <person name="Chaudhuri R.R."/>
            <person name="La Ragione R."/>
            <person name="Hildebrand F."/>
            <person name="Pallen M.J."/>
        </authorList>
    </citation>
    <scope>NUCLEOTIDE SEQUENCE</scope>
    <source>
        <strain evidence="2">ChiSjej3B21-8574</strain>
    </source>
</reference>
<evidence type="ECO:0000313" key="3">
    <source>
        <dbReference type="Proteomes" id="UP000823904"/>
    </source>
</evidence>
<dbReference type="AlphaFoldDB" id="A0A9D2PFD9"/>
<feature type="domain" description="YARHG" evidence="1">
    <location>
        <begin position="53"/>
        <end position="135"/>
    </location>
</feature>
<comment type="caution">
    <text evidence="2">The sequence shown here is derived from an EMBL/GenBank/DDBJ whole genome shotgun (WGS) entry which is preliminary data.</text>
</comment>
<dbReference type="InterPro" id="IPR038434">
    <property type="entry name" value="YARHG_sf"/>
</dbReference>
<sequence>MLKKITALMLAVFVMIISAAAVRSFSSNWTKRFPPKKAEAKQTEAPAPVEKKNIELLPYSDTRLITSEEATALSDQELRIARCEITARHGKRVCSEKTKKYFETISWYHPSNDYDSASLSDIEKENLETLYKEELERKQAAKESSFSYDDLAGKWISVDENPESNYAPKNTTLIET</sequence>
<dbReference type="EMBL" id="DWWD01000020">
    <property type="protein sequence ID" value="HJC49795.1"/>
    <property type="molecule type" value="Genomic_DNA"/>
</dbReference>
<organism evidence="2 3">
    <name type="scientific">Candidatus Anaerostipes avistercoris</name>
    <dbReference type="NCBI Taxonomy" id="2838462"/>
    <lineage>
        <taxon>Bacteria</taxon>
        <taxon>Bacillati</taxon>
        <taxon>Bacillota</taxon>
        <taxon>Clostridia</taxon>
        <taxon>Lachnospirales</taxon>
        <taxon>Lachnospiraceae</taxon>
        <taxon>Anaerostipes</taxon>
    </lineage>
</organism>
<dbReference type="Proteomes" id="UP000823904">
    <property type="component" value="Unassembled WGS sequence"/>
</dbReference>
<name>A0A9D2PFD9_9FIRM</name>
<accession>A0A9D2PFD9</accession>
<dbReference type="InterPro" id="IPR025582">
    <property type="entry name" value="YARHG_dom"/>
</dbReference>
<evidence type="ECO:0000313" key="2">
    <source>
        <dbReference type="EMBL" id="HJC49795.1"/>
    </source>
</evidence>